<reference evidence="1 2" key="1">
    <citation type="journal article" date="2013" name="PLoS ONE">
        <title>Cultivation and Complete Genome Sequencing of Gloeobacter kilaueensis sp. nov., from a Lava Cave in Kilauea Caldera, Hawai'i.</title>
        <authorList>
            <person name="Saw J.H."/>
            <person name="Schatz M."/>
            <person name="Brown M.V."/>
            <person name="Kunkel D.D."/>
            <person name="Foster J.S."/>
            <person name="Shick H."/>
            <person name="Christensen S."/>
            <person name="Hou S."/>
            <person name="Wan X."/>
            <person name="Donachie S.P."/>
        </authorList>
    </citation>
    <scope>NUCLEOTIDE SEQUENCE [LARGE SCALE GENOMIC DNA]</scope>
    <source>
        <strain evidence="2">JS</strain>
    </source>
</reference>
<evidence type="ECO:0000313" key="1">
    <source>
        <dbReference type="EMBL" id="AGY60308.1"/>
    </source>
</evidence>
<protein>
    <submittedName>
        <fullName evidence="1">Uncharacterized protein</fullName>
    </submittedName>
</protein>
<organism evidence="1 2">
    <name type="scientific">Gloeobacter kilaueensis (strain ATCC BAA-2537 / CCAP 1431/1 / ULC 316 / JS1)</name>
    <dbReference type="NCBI Taxonomy" id="1183438"/>
    <lineage>
        <taxon>Bacteria</taxon>
        <taxon>Bacillati</taxon>
        <taxon>Cyanobacteriota</taxon>
        <taxon>Cyanophyceae</taxon>
        <taxon>Gloeobacterales</taxon>
        <taxon>Gloeobacteraceae</taxon>
        <taxon>Gloeobacter</taxon>
    </lineage>
</organism>
<dbReference type="STRING" id="1183438.GKIL_4062"/>
<dbReference type="Proteomes" id="UP000017396">
    <property type="component" value="Chromosome"/>
</dbReference>
<accession>U5QN69</accession>
<proteinExistence type="predicted"/>
<dbReference type="KEGG" id="glj:GKIL_4062"/>
<dbReference type="PATRIC" id="fig|1183438.3.peg.3999"/>
<evidence type="ECO:0000313" key="2">
    <source>
        <dbReference type="Proteomes" id="UP000017396"/>
    </source>
</evidence>
<dbReference type="eggNOG" id="ENOG502ZBDI">
    <property type="taxonomic scope" value="Bacteria"/>
</dbReference>
<gene>
    <name evidence="1" type="ORF">GKIL_4062</name>
</gene>
<name>U5QN69_GLOK1</name>
<keyword evidence="2" id="KW-1185">Reference proteome</keyword>
<dbReference type="HOGENOM" id="CLU_655155_0_0_3"/>
<dbReference type="EMBL" id="CP003587">
    <property type="protein sequence ID" value="AGY60308.1"/>
    <property type="molecule type" value="Genomic_DNA"/>
</dbReference>
<dbReference type="AlphaFoldDB" id="U5QN69"/>
<sequence>MVSVVVSFVGKQDPSSERPGYPTNQEGSLVTLTRYLQGQGLTVGGVVLLYTADQVERMELCREWLVQDLYLEAATVMALPVNEVLSTDPIDIQAAITEARRGIELASMALCAADRIELNASSGTPAMKSAWNLLQAAGYVPNARVWQVRDPTQMSVAQARVFESDTSYLRDEFDAKVLARQIADFNYAGALDSLAQSHLETPQLTGLLRFGRFRLAFDFNRAHAALADVDSPLRNELMREITPLRQRRPPVLLRELYFNALVRFATCEYSDFLGRVFRFQEAVMQLVVEERCGLTLLNRNHWQVIDQIDGGKLRKYLDGYRLPGGGRLQLNSDFNRRILEAILEYFNQDILLLHLRVINSYGDLRNRCIVAHGYEGLSEIRGSEHLTQTMGKILLEIGIISGKHPFEVLNSHILRILRM</sequence>
<dbReference type="RefSeq" id="WP_023175648.1">
    <property type="nucleotide sequence ID" value="NC_022600.1"/>
</dbReference>
<dbReference type="OrthoDB" id="571492at2"/>